<keyword evidence="11" id="KW-0106">Calcium</keyword>
<dbReference type="Pfam" id="PF00071">
    <property type="entry name" value="Ras"/>
    <property type="match status" value="1"/>
</dbReference>
<dbReference type="GO" id="GO:0003743">
    <property type="term" value="F:translation initiation factor activity"/>
    <property type="evidence" value="ECO:0007669"/>
    <property type="project" value="UniProtKB-KW"/>
</dbReference>
<dbReference type="InterPro" id="IPR019382">
    <property type="entry name" value="eIF3l"/>
</dbReference>
<dbReference type="SUPFAM" id="SSF47473">
    <property type="entry name" value="EF-hand"/>
    <property type="match status" value="1"/>
</dbReference>
<evidence type="ECO:0000256" key="6">
    <source>
        <dbReference type="ARBA" id="ARBA00022723"/>
    </source>
</evidence>
<protein>
    <submittedName>
        <fullName evidence="18">EOG090X0665</fullName>
    </submittedName>
</protein>
<evidence type="ECO:0000256" key="10">
    <source>
        <dbReference type="ARBA" id="ARBA00022801"/>
    </source>
</evidence>
<dbReference type="PROSITE" id="PS00018">
    <property type="entry name" value="EF_HAND_1"/>
    <property type="match status" value="1"/>
</dbReference>
<dbReference type="PROSITE" id="PS50222">
    <property type="entry name" value="EF_HAND_2"/>
    <property type="match status" value="1"/>
</dbReference>
<keyword evidence="7" id="KW-0677">Repeat</keyword>
<evidence type="ECO:0000256" key="12">
    <source>
        <dbReference type="ARBA" id="ARBA00022917"/>
    </source>
</evidence>
<dbReference type="PRINTS" id="PR00449">
    <property type="entry name" value="RASTRNSFRMNG"/>
</dbReference>
<organism evidence="18">
    <name type="scientific">Daphnia hispanica</name>
    <dbReference type="NCBI Taxonomy" id="575233"/>
    <lineage>
        <taxon>Eukaryota</taxon>
        <taxon>Metazoa</taxon>
        <taxon>Ecdysozoa</taxon>
        <taxon>Arthropoda</taxon>
        <taxon>Crustacea</taxon>
        <taxon>Branchiopoda</taxon>
        <taxon>Diplostraca</taxon>
        <taxon>Cladocera</taxon>
        <taxon>Anomopoda</taxon>
        <taxon>Daphniidae</taxon>
        <taxon>Daphnia</taxon>
    </lineage>
</organism>
<comment type="subcellular location">
    <subcellularLocation>
        <location evidence="1">Mitochondrion outer membrane</location>
        <topology evidence="1">Single-pass type IV membrane protein</topology>
    </subcellularLocation>
</comment>
<evidence type="ECO:0000256" key="7">
    <source>
        <dbReference type="ARBA" id="ARBA00022737"/>
    </source>
</evidence>
<evidence type="ECO:0000313" key="18">
    <source>
        <dbReference type="EMBL" id="SVE75753.1"/>
    </source>
</evidence>
<dbReference type="PANTHER" id="PTHR13242">
    <property type="entry name" value="EUKARYOTIC TRANSLATION INITIATION FACTOR 3"/>
    <property type="match status" value="1"/>
</dbReference>
<feature type="domain" description="EF-hand" evidence="17">
    <location>
        <begin position="556"/>
        <end position="591"/>
    </location>
</feature>
<dbReference type="PANTHER" id="PTHR13242:SF0">
    <property type="entry name" value="EUKARYOTIC TRANSLATION INITIATION FACTOR 3 SUBUNIT L"/>
    <property type="match status" value="1"/>
</dbReference>
<dbReference type="InterPro" id="IPR027417">
    <property type="entry name" value="P-loop_NTPase"/>
</dbReference>
<keyword evidence="4" id="KW-0396">Initiation factor</keyword>
<evidence type="ECO:0000256" key="2">
    <source>
        <dbReference type="ARBA" id="ARBA00007981"/>
    </source>
</evidence>
<dbReference type="InterPro" id="IPR013567">
    <property type="entry name" value="EF_hand_assoc_2"/>
</dbReference>
<comment type="similarity">
    <text evidence="2">Belongs to the mitochondrial Rho GTPase family.</text>
</comment>
<dbReference type="InterPro" id="IPR011992">
    <property type="entry name" value="EF-hand-dom_pair"/>
</dbReference>
<evidence type="ECO:0000256" key="8">
    <source>
        <dbReference type="ARBA" id="ARBA00022741"/>
    </source>
</evidence>
<keyword evidence="12" id="KW-0648">Protein biosynthesis</keyword>
<dbReference type="Pfam" id="PF08356">
    <property type="entry name" value="EF_assoc_2"/>
    <property type="match status" value="1"/>
</dbReference>
<keyword evidence="5" id="KW-0812">Transmembrane</keyword>
<keyword evidence="13" id="KW-1133">Transmembrane helix</keyword>
<evidence type="ECO:0000256" key="13">
    <source>
        <dbReference type="ARBA" id="ARBA00022989"/>
    </source>
</evidence>
<keyword evidence="8" id="KW-0547">Nucleotide-binding</keyword>
<keyword evidence="9" id="KW-1000">Mitochondrion outer membrane</keyword>
<dbReference type="EMBL" id="LR006134">
    <property type="protein sequence ID" value="SVE75753.1"/>
    <property type="molecule type" value="mRNA"/>
</dbReference>
<dbReference type="SUPFAM" id="SSF52540">
    <property type="entry name" value="P-loop containing nucleoside triphosphate hydrolases"/>
    <property type="match status" value="1"/>
</dbReference>
<dbReference type="Gene3D" id="1.10.238.10">
    <property type="entry name" value="EF-hand"/>
    <property type="match status" value="1"/>
</dbReference>
<sequence length="670" mass="77339">MYTEEYEDYEYEAEVYEPTGDPRLDAENERYPGYGSAPQYAQYTMPDVIKKFIIYFREMVNSGKLYEIQNVYENTVNPTLWNIHSVLNVLYSLVDKSNINQQLEAYAKGEDPDTVAGEFGRRPLYKMLGYFSLVGLLRLHSLLGDFYQAVKVLENMELNKKTLYSRVPACQISTYYYVGFAYLMMRRYADAIRTFSHILLYVQRTKPLYQAKTYQNDQACRFSGRKVNQTFISILYTQINKQTEKMYVLLSVSLVLHPQRIDESLQAILREKPHAERIMRMQKGELQEFENAFAFASPKFLSPVPPPVDAPPADHRREPFQQLAKVFMDEVQQQLTLPTIRSYLRLYTTMPVAKMAAFLEMPETDFRTHLLCFKHKMKNVVWTKGTSGLDGELQSGSEVDFYIDGGMIHIADTKVARRYESEQTEQDLAREVQRADVVCLVYAVDDNHSLQQITERWLPLLQSLRPTSKEEGGSQSGEVVSAVPIILVGNKSDLLEQGNMESVLPIMNHYAEIETCVECSARTLRNISEMFYYAQKAVLHPTAPLYIAEDRELTEKCKKALRRIFAICDRDGDGSLSDTELNAFQQRCFGTSLQNRALEDVRNVVRRHTNDGVGSNGLTLSGFLFLHRLFIQRGRHETTWTVLRKFGYDDNLNLSRDYLHPPCVRFTVFV</sequence>
<dbReference type="Pfam" id="PF10255">
    <property type="entry name" value="Paf67"/>
    <property type="match status" value="2"/>
</dbReference>
<evidence type="ECO:0000256" key="14">
    <source>
        <dbReference type="ARBA" id="ARBA00023128"/>
    </source>
</evidence>
<dbReference type="InterPro" id="IPR018247">
    <property type="entry name" value="EF_Hand_1_Ca_BS"/>
</dbReference>
<dbReference type="AlphaFoldDB" id="A0A4Y7M7E7"/>
<dbReference type="GO" id="GO:0003924">
    <property type="term" value="F:GTPase activity"/>
    <property type="evidence" value="ECO:0007669"/>
    <property type="project" value="InterPro"/>
</dbReference>
<dbReference type="GO" id="GO:0005741">
    <property type="term" value="C:mitochondrial outer membrane"/>
    <property type="evidence" value="ECO:0007669"/>
    <property type="project" value="UniProtKB-SubCell"/>
</dbReference>
<evidence type="ECO:0000256" key="11">
    <source>
        <dbReference type="ARBA" id="ARBA00022837"/>
    </source>
</evidence>
<keyword evidence="6" id="KW-0479">Metal-binding</keyword>
<gene>
    <name evidence="18" type="primary">EOG090X0665</name>
</gene>
<name>A0A4Y7M7E7_9CRUS</name>
<accession>A0A4Y7M7E7</accession>
<evidence type="ECO:0000259" key="17">
    <source>
        <dbReference type="PROSITE" id="PS50222"/>
    </source>
</evidence>
<keyword evidence="14" id="KW-0496">Mitochondrion</keyword>
<keyword evidence="16" id="KW-0472">Membrane</keyword>
<evidence type="ECO:0000256" key="9">
    <source>
        <dbReference type="ARBA" id="ARBA00022787"/>
    </source>
</evidence>
<dbReference type="FunFam" id="1.10.238.10:FF:000011">
    <property type="entry name" value="Mitochondrial Rho GTPase"/>
    <property type="match status" value="1"/>
</dbReference>
<keyword evidence="10" id="KW-0378">Hydrolase</keyword>
<dbReference type="GO" id="GO:0005852">
    <property type="term" value="C:eukaryotic translation initiation factor 3 complex"/>
    <property type="evidence" value="ECO:0007669"/>
    <property type="project" value="InterPro"/>
</dbReference>
<keyword evidence="3" id="KW-0963">Cytoplasm</keyword>
<evidence type="ECO:0000256" key="16">
    <source>
        <dbReference type="ARBA" id="ARBA00023136"/>
    </source>
</evidence>
<dbReference type="Gene3D" id="3.40.50.300">
    <property type="entry name" value="P-loop containing nucleotide triphosphate hydrolases"/>
    <property type="match status" value="1"/>
</dbReference>
<reference evidence="18" key="1">
    <citation type="submission" date="2018-08" db="EMBL/GenBank/DDBJ databases">
        <authorList>
            <person name="Cornetti L."/>
        </authorList>
    </citation>
    <scope>NUCLEOTIDE SEQUENCE</scope>
    <source>
        <strain evidence="18">PT-GA-1</strain>
    </source>
</reference>
<evidence type="ECO:0000256" key="3">
    <source>
        <dbReference type="ARBA" id="ARBA00022490"/>
    </source>
</evidence>
<dbReference type="GO" id="GO:0005509">
    <property type="term" value="F:calcium ion binding"/>
    <property type="evidence" value="ECO:0007669"/>
    <property type="project" value="InterPro"/>
</dbReference>
<dbReference type="GO" id="GO:0005525">
    <property type="term" value="F:GTP binding"/>
    <property type="evidence" value="ECO:0007669"/>
    <property type="project" value="UniProtKB-KW"/>
</dbReference>
<evidence type="ECO:0000256" key="4">
    <source>
        <dbReference type="ARBA" id="ARBA00022540"/>
    </source>
</evidence>
<evidence type="ECO:0000256" key="15">
    <source>
        <dbReference type="ARBA" id="ARBA00023134"/>
    </source>
</evidence>
<evidence type="ECO:0000256" key="1">
    <source>
        <dbReference type="ARBA" id="ARBA00004200"/>
    </source>
</evidence>
<dbReference type="InterPro" id="IPR002048">
    <property type="entry name" value="EF_hand_dom"/>
</dbReference>
<proteinExistence type="evidence at transcript level"/>
<dbReference type="SMART" id="SM00174">
    <property type="entry name" value="RHO"/>
    <property type="match status" value="1"/>
</dbReference>
<keyword evidence="15" id="KW-0342">GTP-binding</keyword>
<evidence type="ECO:0000256" key="5">
    <source>
        <dbReference type="ARBA" id="ARBA00022692"/>
    </source>
</evidence>
<dbReference type="InterPro" id="IPR001806">
    <property type="entry name" value="Small_GTPase"/>
</dbReference>